<dbReference type="Proteomes" id="UP001249851">
    <property type="component" value="Unassembled WGS sequence"/>
</dbReference>
<evidence type="ECO:0000256" key="3">
    <source>
        <dbReference type="ARBA" id="ARBA00022723"/>
    </source>
</evidence>
<comment type="caution">
    <text evidence="10">The sequence shown here is derived from an EMBL/GenBank/DDBJ whole genome shotgun (WGS) entry which is preliminary data.</text>
</comment>
<dbReference type="GO" id="GO:0002376">
    <property type="term" value="P:immune system process"/>
    <property type="evidence" value="ECO:0007669"/>
    <property type="project" value="UniProtKB-KW"/>
</dbReference>
<dbReference type="PROSITE" id="PS51981">
    <property type="entry name" value="ZF_RZ"/>
    <property type="match status" value="1"/>
</dbReference>
<keyword evidence="3" id="KW-0479">Metal-binding</keyword>
<gene>
    <name evidence="10" type="ORF">P5673_025501</name>
</gene>
<reference evidence="10" key="2">
    <citation type="journal article" date="2023" name="Science">
        <title>Genomic signatures of disease resistance in endangered staghorn corals.</title>
        <authorList>
            <person name="Vollmer S.V."/>
            <person name="Selwyn J.D."/>
            <person name="Despard B.A."/>
            <person name="Roesel C.L."/>
        </authorList>
    </citation>
    <scope>NUCLEOTIDE SEQUENCE</scope>
    <source>
        <strain evidence="10">K2</strain>
    </source>
</reference>
<feature type="domain" description="RZ-type" evidence="9">
    <location>
        <begin position="1491"/>
        <end position="1571"/>
    </location>
</feature>
<keyword evidence="6" id="KW-0391">Immunity</keyword>
<evidence type="ECO:0000256" key="7">
    <source>
        <dbReference type="SAM" id="MobiDB-lite"/>
    </source>
</evidence>
<dbReference type="InterPro" id="IPR031248">
    <property type="entry name" value="RNF213"/>
</dbReference>
<dbReference type="GO" id="GO:0016887">
    <property type="term" value="F:ATP hydrolysis activity"/>
    <property type="evidence" value="ECO:0007669"/>
    <property type="project" value="InterPro"/>
</dbReference>
<evidence type="ECO:0000259" key="9">
    <source>
        <dbReference type="PROSITE" id="PS51981"/>
    </source>
</evidence>
<evidence type="ECO:0000256" key="5">
    <source>
        <dbReference type="ARBA" id="ARBA00022833"/>
    </source>
</evidence>
<keyword evidence="8" id="KW-1133">Transmembrane helix</keyword>
<keyword evidence="11" id="KW-1185">Reference proteome</keyword>
<dbReference type="GO" id="GO:0005737">
    <property type="term" value="C:cytoplasm"/>
    <property type="evidence" value="ECO:0007669"/>
    <property type="project" value="UniProtKB-SubCell"/>
</dbReference>
<evidence type="ECO:0000313" key="10">
    <source>
        <dbReference type="EMBL" id="KAK2553294.1"/>
    </source>
</evidence>
<evidence type="ECO:0000256" key="6">
    <source>
        <dbReference type="ARBA" id="ARBA00022859"/>
    </source>
</evidence>
<comment type="subcellular location">
    <subcellularLocation>
        <location evidence="1">Cytoplasm</location>
    </subcellularLocation>
</comment>
<keyword evidence="5" id="KW-0862">Zinc</keyword>
<evidence type="ECO:0000256" key="8">
    <source>
        <dbReference type="SAM" id="Phobius"/>
    </source>
</evidence>
<feature type="transmembrane region" description="Helical" evidence="8">
    <location>
        <begin position="1677"/>
        <end position="1695"/>
    </location>
</feature>
<dbReference type="EMBL" id="JARQWQ010000079">
    <property type="protein sequence ID" value="KAK2553294.1"/>
    <property type="molecule type" value="Genomic_DNA"/>
</dbReference>
<evidence type="ECO:0000256" key="1">
    <source>
        <dbReference type="ARBA" id="ARBA00004496"/>
    </source>
</evidence>
<reference evidence="10" key="1">
    <citation type="journal article" date="2023" name="G3 (Bethesda)">
        <title>Whole genome assembly and annotation of the endangered Caribbean coral Acropora cervicornis.</title>
        <authorList>
            <person name="Selwyn J.D."/>
            <person name="Vollmer S.V."/>
        </authorList>
    </citation>
    <scope>NUCLEOTIDE SEQUENCE</scope>
    <source>
        <strain evidence="10">K2</strain>
    </source>
</reference>
<dbReference type="GO" id="GO:0004842">
    <property type="term" value="F:ubiquitin-protein transferase activity"/>
    <property type="evidence" value="ECO:0007669"/>
    <property type="project" value="InterPro"/>
</dbReference>
<name>A0AAD9UX68_ACRCE</name>
<dbReference type="InterPro" id="IPR046439">
    <property type="entry name" value="ZF_RZ_dom"/>
</dbReference>
<evidence type="ECO:0000256" key="2">
    <source>
        <dbReference type="ARBA" id="ARBA00022490"/>
    </source>
</evidence>
<proteinExistence type="predicted"/>
<dbReference type="PANTHER" id="PTHR22605:SF16">
    <property type="entry name" value="E3 UBIQUITIN-PROTEIN LIGASE RNF213"/>
    <property type="match status" value="1"/>
</dbReference>
<dbReference type="GO" id="GO:0008270">
    <property type="term" value="F:zinc ion binding"/>
    <property type="evidence" value="ECO:0007669"/>
    <property type="project" value="UniProtKB-KW"/>
</dbReference>
<keyword evidence="4" id="KW-0863">Zinc-finger</keyword>
<evidence type="ECO:0000313" key="11">
    <source>
        <dbReference type="Proteomes" id="UP001249851"/>
    </source>
</evidence>
<keyword evidence="8" id="KW-0472">Membrane</keyword>
<sequence length="1885" mass="212509">MASYHCSPLSTPDGIVGTFRQCRKLQEGKNLDRFVSVVVLDEVGLAEDSPLMPLKTLHPLLEGGVTSSDDVIETDEKPERVAFIGISNWPLDPAKVNCGIMGICSTDKRIKNIIQPLIPPLANGYAELYKEQKNFETLKKCGKEEFFGLRDYYSLIKMVYAITAQSGQKPGWYELEHAIRRNFGGLTERKPVEIFERHFQESVDDQEVESSAAIRLMEESLARKEMTDQTNFSENRYLLILTKNYAALRIILQQLLKKSDNAVVYCNINRVKVCMETGRTVILLNLESLYKSLYGALNQYYVYLGGQKYVDLGLGTHRVKCRVHNDFKLIIIAEKDVVYNKFPIPLINRLEKHLLVTSTSLTADQIELVEKLKKVFTVGDAFVGFHEDTIPSVVIQVYNELEEEEQEDVSQYGTDDPWESEMIRRCKNLLLEMASPDAIARLPASDIKDEAEEIWKIYFNEQQHSSLAAFMSHVLQYDDYHLENKRQEGLLVQITTHSRLLSKNDIFVLCDQTSFSPSAVDFMTLQQFQTEQQFRSLVRLFFERNGGGCAGILIVQCDSGDDNFNLIAGARHILMEERNYAPELLGLAKIEPVHIALVVQLPRIAGGCRNFVGFQGGQWMSVHIDELRPPGRNTPSIDHLINRPISELFGDRNETQLETNRDVEPLAVNLLRNCVQAAACRIDNEGGTPDRSTQRIELLLKLLPGDFEEPGAYNADEWLYSEALSGTGVQEWGTFRKALWKRVYSSVVPILAEIIALVDTDSNLDLMKDGSSWVSTLWLRILANPYMSELSYSKMISPVTNSVRERVQVLGSGAGGHTFQCMFPFSFLVKHQVDKLFDSASSVAATSSATLVESLRDLIANSEIGRLLDGLQHDHAHLSAFTYLSDYVHMVYTPSDKSEHELVLSAVLSSARELGAEIDDDGNELLDIALIHVAHSRIQSRLRCFTKLVQAQPTIVQKLTNIFIDRESEVLLDVVALTISLEELQPSDEILLDRVSARKWCDKVLSIRQAVEVMMSTGRFQVNNEMNACYGDKAKMLIGRCRSMWQRAGAVRLFVEHVTFFSKQSCCASVLGLWKALDEETDFSSLRSLQIIEKFLINYSQKRGEESDLRRRCNAFFMELVALFCFGESSKDLEEDALSHLMQYVIVQHSTQTKGFSPFPDFQIDPTPVKYLDVFLKGAQSLQRNLWHIKEVCFLCIQCIEDNLISRYQAKSSDTKFTVQLKQATKICNDVSATLEAVASASDEPFDMNADALESVAKGRHVLTRVAEYLYNGRSLLEAVKRLCQENPGPSTPHMFLVRQLVRCYGFDCVRTLGRCQELQWIVPPDARQQEEAVLQDRFFVHLKPYRDTRELLAKGVLSGNIAAALTEVEVEKVCKDALLLLALYREVTCSQPQSVSDEVRKKLAIFFENDGNLSTTAQPFAKQLLQNRQGGDFGSLEVFPGKSAQDHTLAEIVIHTSVALQCIGSGSLTGPLYILMTDPSSMANSYLPTIPEDNFLNCIKVIAEVMRRSGEQRPGEWYECGNCKHPYFIGECSQPMEKTQCPDCGGVLGGEEHKFIGEYGVAKRQDRTKTGHALGEPESRPTNAEPQRNLSPILCSLLRILMHAPMVMGACKNAQAAAQVIKPRCKPYDAAEFLWRHLQRDLDVLGRALGRSVDDAALTVHLVLHRMISINGGETAIVAFLSVCCCLFSLLFLGNAHNIRLVTKESRLAWETDFSSVVIAPVIRQLDQNLQKASKLLMEDERFEQYCNLSHTLALWRLMALEKAKIKSRNKQETFEEMPESFKEKLSSSVAAHLNRVLRKIDMDLFLPLLLEMILLKVKHAEENIADMSFLEYMELYLAEKNLGEMPGMEDIPHAVHMKHLQAVWNSAVLLCVDSRSGSQYSAG</sequence>
<dbReference type="Pfam" id="PF20173">
    <property type="entry name" value="ZnF_RZ-type"/>
    <property type="match status" value="1"/>
</dbReference>
<feature type="compositionally biased region" description="Basic and acidic residues" evidence="7">
    <location>
        <begin position="1567"/>
        <end position="1580"/>
    </location>
</feature>
<keyword evidence="8" id="KW-0812">Transmembrane</keyword>
<organism evidence="10 11">
    <name type="scientific">Acropora cervicornis</name>
    <name type="common">Staghorn coral</name>
    <dbReference type="NCBI Taxonomy" id="6130"/>
    <lineage>
        <taxon>Eukaryota</taxon>
        <taxon>Metazoa</taxon>
        <taxon>Cnidaria</taxon>
        <taxon>Anthozoa</taxon>
        <taxon>Hexacorallia</taxon>
        <taxon>Scleractinia</taxon>
        <taxon>Astrocoeniina</taxon>
        <taxon>Acroporidae</taxon>
        <taxon>Acropora</taxon>
    </lineage>
</organism>
<evidence type="ECO:0000256" key="4">
    <source>
        <dbReference type="ARBA" id="ARBA00022771"/>
    </source>
</evidence>
<protein>
    <submittedName>
        <fullName evidence="10">E3 ubiquitin-protein ligase rnf213-alpha</fullName>
    </submittedName>
</protein>
<keyword evidence="2" id="KW-0963">Cytoplasm</keyword>
<dbReference type="PANTHER" id="PTHR22605">
    <property type="entry name" value="RZ-TYPE DOMAIN-CONTAINING PROTEIN"/>
    <property type="match status" value="1"/>
</dbReference>
<accession>A0AAD9UX68</accession>
<feature type="region of interest" description="Disordered" evidence="7">
    <location>
        <begin position="1567"/>
        <end position="1586"/>
    </location>
</feature>